<feature type="transmembrane region" description="Helical" evidence="1">
    <location>
        <begin position="112"/>
        <end position="137"/>
    </location>
</feature>
<dbReference type="Proteomes" id="UP001056730">
    <property type="component" value="Chromosome"/>
</dbReference>
<reference evidence="2" key="1">
    <citation type="journal article" date="2022" name="Front. Microbiol.">
        <title>Feed Insects as a Reservoir of Granadaene-Producing Lactococci.</title>
        <authorList>
            <person name="Neuzil-Bunesova V."/>
            <person name="Ramirez Garcia A."/>
            <person name="Modrackova N."/>
            <person name="Makovska M."/>
            <person name="Sabolova M."/>
            <person name="Sproer C."/>
            <person name="Bunk B."/>
            <person name="Blom J."/>
            <person name="Schwab C."/>
        </authorList>
    </citation>
    <scope>NUCLEOTIDE SEQUENCE</scope>
    <source>
        <strain evidence="2">I4/6O</strain>
    </source>
</reference>
<feature type="transmembrane region" description="Helical" evidence="1">
    <location>
        <begin position="169"/>
        <end position="189"/>
    </location>
</feature>
<organism evidence="2 3">
    <name type="scientific">Lactococcus formosensis</name>
    <dbReference type="NCBI Taxonomy" id="1281486"/>
    <lineage>
        <taxon>Bacteria</taxon>
        <taxon>Bacillati</taxon>
        <taxon>Bacillota</taxon>
        <taxon>Bacilli</taxon>
        <taxon>Lactobacillales</taxon>
        <taxon>Streptococcaceae</taxon>
        <taxon>Lactococcus</taxon>
    </lineage>
</organism>
<feature type="transmembrane region" description="Helical" evidence="1">
    <location>
        <begin position="12"/>
        <end position="30"/>
    </location>
</feature>
<keyword evidence="1" id="KW-0812">Transmembrane</keyword>
<gene>
    <name evidence="2" type="ORF">LMK00_09945</name>
</gene>
<proteinExistence type="predicted"/>
<dbReference type="AlphaFoldDB" id="A0A9Q9D6M0"/>
<evidence type="ECO:0000313" key="2">
    <source>
        <dbReference type="EMBL" id="USJ20122.1"/>
    </source>
</evidence>
<evidence type="ECO:0000313" key="3">
    <source>
        <dbReference type="Proteomes" id="UP001056730"/>
    </source>
</evidence>
<evidence type="ECO:0000256" key="1">
    <source>
        <dbReference type="SAM" id="Phobius"/>
    </source>
</evidence>
<name>A0A9Q9D6M0_9LACT</name>
<dbReference type="EMBL" id="CP086395">
    <property type="protein sequence ID" value="USJ20122.1"/>
    <property type="molecule type" value="Genomic_DNA"/>
</dbReference>
<keyword evidence="1" id="KW-1133">Transmembrane helix</keyword>
<dbReference type="InterPro" id="IPR002798">
    <property type="entry name" value="SpoIIM-like"/>
</dbReference>
<protein>
    <submittedName>
        <fullName evidence="2">Stage II sporulation protein M</fullName>
    </submittedName>
</protein>
<keyword evidence="1" id="KW-0472">Membrane</keyword>
<feature type="transmembrane region" description="Helical" evidence="1">
    <location>
        <begin position="74"/>
        <end position="100"/>
    </location>
</feature>
<sequence>MKIEKIKLATKFTMGMFILILATMIITYVINPNLENLLNGVRTNVPGTSNSNQGLNQILSYVINNGVRVPFQMFILSLIPIGYLYLTNAIITSILTGILFGALFRYSIAKSIAFLCSAFPYLFLEIFAYCMLASMLYQINTWVRDKIKHRQNTSFHSEIRTLFIDYLKYVIPVIILAAIFETYLADLILKLF</sequence>
<dbReference type="RefSeq" id="WP_252175385.1">
    <property type="nucleotide sequence ID" value="NZ_CP086395.1"/>
</dbReference>
<dbReference type="KEGG" id="lfo:LMK00_09945"/>
<dbReference type="Pfam" id="PF01944">
    <property type="entry name" value="SpoIIM"/>
    <property type="match status" value="1"/>
</dbReference>
<accession>A0A9Q9D6M0</accession>